<dbReference type="AlphaFoldDB" id="A0A9D1T1V5"/>
<feature type="region of interest" description="Disordered" evidence="1">
    <location>
        <begin position="117"/>
        <end position="159"/>
    </location>
</feature>
<feature type="chain" id="PRO_5038473728" evidence="2">
    <location>
        <begin position="21"/>
        <end position="220"/>
    </location>
</feature>
<dbReference type="Proteomes" id="UP000886812">
    <property type="component" value="Unassembled WGS sequence"/>
</dbReference>
<dbReference type="InterPro" id="IPR013229">
    <property type="entry name" value="PEGA"/>
</dbReference>
<reference evidence="4" key="2">
    <citation type="journal article" date="2021" name="PeerJ">
        <title>Extensive microbial diversity within the chicken gut microbiome revealed by metagenomics and culture.</title>
        <authorList>
            <person name="Gilroy R."/>
            <person name="Ravi A."/>
            <person name="Getino M."/>
            <person name="Pursley I."/>
            <person name="Horton D.L."/>
            <person name="Alikhan N.F."/>
            <person name="Baker D."/>
            <person name="Gharbi K."/>
            <person name="Hall N."/>
            <person name="Watson M."/>
            <person name="Adriaenssens E.M."/>
            <person name="Foster-Nyarko E."/>
            <person name="Jarju S."/>
            <person name="Secka A."/>
            <person name="Antonio M."/>
            <person name="Oren A."/>
            <person name="Chaudhuri R.R."/>
            <person name="La Ragione R."/>
            <person name="Hildebrand F."/>
            <person name="Pallen M.J."/>
        </authorList>
    </citation>
    <scope>NUCLEOTIDE SEQUENCE</scope>
    <source>
        <strain evidence="4">10669</strain>
    </source>
</reference>
<evidence type="ECO:0000313" key="5">
    <source>
        <dbReference type="Proteomes" id="UP000886812"/>
    </source>
</evidence>
<protein>
    <submittedName>
        <fullName evidence="4">PEGA domain-containing protein</fullName>
    </submittedName>
</protein>
<evidence type="ECO:0000313" key="4">
    <source>
        <dbReference type="EMBL" id="HIV04527.1"/>
    </source>
</evidence>
<feature type="domain" description="PEGA" evidence="3">
    <location>
        <begin position="33"/>
        <end position="86"/>
    </location>
</feature>
<evidence type="ECO:0000256" key="1">
    <source>
        <dbReference type="SAM" id="MobiDB-lite"/>
    </source>
</evidence>
<evidence type="ECO:0000259" key="3">
    <source>
        <dbReference type="Pfam" id="PF08308"/>
    </source>
</evidence>
<dbReference type="EMBL" id="DVOG01000133">
    <property type="protein sequence ID" value="HIV04527.1"/>
    <property type="molecule type" value="Genomic_DNA"/>
</dbReference>
<reference evidence="4" key="1">
    <citation type="submission" date="2020-10" db="EMBL/GenBank/DDBJ databases">
        <authorList>
            <person name="Gilroy R."/>
        </authorList>
    </citation>
    <scope>NUCLEOTIDE SEQUENCE</scope>
    <source>
        <strain evidence="4">10669</strain>
    </source>
</reference>
<dbReference type="PROSITE" id="PS51257">
    <property type="entry name" value="PROKAR_LIPOPROTEIN"/>
    <property type="match status" value="1"/>
</dbReference>
<dbReference type="Pfam" id="PF08308">
    <property type="entry name" value="PEGA"/>
    <property type="match status" value="1"/>
</dbReference>
<feature type="signal peptide" evidence="2">
    <location>
        <begin position="1"/>
        <end position="20"/>
    </location>
</feature>
<gene>
    <name evidence="4" type="ORF">IAC75_05190</name>
</gene>
<accession>A0A9D1T1V5</accession>
<sequence>MKKIPLKFSAAVFCATLLFAGGCRSYNDEVWKTVDFASTPDRATLFINGENCGLTPRTARLSRSLSYEVRFSKPGYFDENRRIEPSGAEEGAPDLPDSVIVELTKITPEALAARERRLREQQAADAPQTEPGGEGVPAKSAENASAQGGVSPAAAEFARSPKPANFTDFRLQEKALKDLLLRGKITEDEYRALHEKLDAAYNEKRLLKAPRLDTYENPEG</sequence>
<organism evidence="4 5">
    <name type="scientific">Candidatus Spyradosoma merdigallinarum</name>
    <dbReference type="NCBI Taxonomy" id="2840950"/>
    <lineage>
        <taxon>Bacteria</taxon>
        <taxon>Pseudomonadati</taxon>
        <taxon>Verrucomicrobiota</taxon>
        <taxon>Opitutia</taxon>
        <taxon>Opitutia incertae sedis</taxon>
        <taxon>Candidatus Spyradosoma</taxon>
    </lineage>
</organism>
<name>A0A9D1T1V5_9BACT</name>
<keyword evidence="2" id="KW-0732">Signal</keyword>
<proteinExistence type="predicted"/>
<comment type="caution">
    <text evidence="4">The sequence shown here is derived from an EMBL/GenBank/DDBJ whole genome shotgun (WGS) entry which is preliminary data.</text>
</comment>
<evidence type="ECO:0000256" key="2">
    <source>
        <dbReference type="SAM" id="SignalP"/>
    </source>
</evidence>